<reference evidence="1 2" key="1">
    <citation type="submission" date="2017-07" db="EMBL/GenBank/DDBJ databases">
        <title>Leptospira spp. isolated from tropical soils.</title>
        <authorList>
            <person name="Thibeaux R."/>
            <person name="Iraola G."/>
            <person name="Ferres I."/>
            <person name="Bierque E."/>
            <person name="Girault D."/>
            <person name="Soupe-Gilbert M.-E."/>
            <person name="Picardeau M."/>
            <person name="Goarant C."/>
        </authorList>
    </citation>
    <scope>NUCLEOTIDE SEQUENCE [LARGE SCALE GENOMIC DNA]</scope>
    <source>
        <strain evidence="1 2">FH4-C-A2</strain>
    </source>
</reference>
<dbReference type="EMBL" id="NPDR01000005">
    <property type="protein sequence ID" value="PJZ48748.1"/>
    <property type="molecule type" value="Genomic_DNA"/>
</dbReference>
<gene>
    <name evidence="1" type="ORF">CH362_13370</name>
</gene>
<comment type="caution">
    <text evidence="1">The sequence shown here is derived from an EMBL/GenBank/DDBJ whole genome shotgun (WGS) entry which is preliminary data.</text>
</comment>
<organism evidence="1 2">
    <name type="scientific">Leptospira saintgironsiae</name>
    <dbReference type="NCBI Taxonomy" id="2023183"/>
    <lineage>
        <taxon>Bacteria</taxon>
        <taxon>Pseudomonadati</taxon>
        <taxon>Spirochaetota</taxon>
        <taxon>Spirochaetia</taxon>
        <taxon>Leptospirales</taxon>
        <taxon>Leptospiraceae</taxon>
        <taxon>Leptospira</taxon>
    </lineage>
</organism>
<proteinExistence type="predicted"/>
<evidence type="ECO:0000313" key="2">
    <source>
        <dbReference type="Proteomes" id="UP000231926"/>
    </source>
</evidence>
<dbReference type="Proteomes" id="UP000231926">
    <property type="component" value="Unassembled WGS sequence"/>
</dbReference>
<keyword evidence="2" id="KW-1185">Reference proteome</keyword>
<evidence type="ECO:0000313" key="1">
    <source>
        <dbReference type="EMBL" id="PJZ48748.1"/>
    </source>
</evidence>
<protein>
    <submittedName>
        <fullName evidence="1">Uncharacterized protein</fullName>
    </submittedName>
</protein>
<dbReference type="AlphaFoldDB" id="A0A2M9YAZ2"/>
<sequence length="113" mass="12986">MLIIGSWGSGGFAGADLMVLRYCVYSARDRKLVLLRLCIDQIHSEECPGDFVAISTTNFPIFFVYTVLYTTAEDQTRLYTILVCSIPKWSLLQYVEATTFKKFVYLISFVYRL</sequence>
<name>A0A2M9YAZ2_9LEPT</name>
<accession>A0A2M9YAZ2</accession>